<dbReference type="EMBL" id="JWZT01000249">
    <property type="protein sequence ID" value="KII74799.1"/>
    <property type="molecule type" value="Genomic_DNA"/>
</dbReference>
<name>A0A0C2JAD7_THEKT</name>
<sequence>MKKLRICCQFLLFNYSRFRLIWTKRPSHDVSQLSGINCIACHSYYHILSAEPRQTRAKYLDRKLVKKKHFLRKDTIQQKYPTGSSAFFFQTLNESTNIDDCAHRLIILRRFSKTEITAKILPIESRKDTITGERIFQCIENTLYITGITIAEIGKYYHRWFSTLNSKESRPDEETELSR</sequence>
<reference evidence="1 2" key="1">
    <citation type="journal article" date="2014" name="Genome Biol. Evol.">
        <title>The genome of the myxosporean Thelohanellus kitauei shows adaptations to nutrient acquisition within its fish host.</title>
        <authorList>
            <person name="Yang Y."/>
            <person name="Xiong J."/>
            <person name="Zhou Z."/>
            <person name="Huo F."/>
            <person name="Miao W."/>
            <person name="Ran C."/>
            <person name="Liu Y."/>
            <person name="Zhang J."/>
            <person name="Feng J."/>
            <person name="Wang M."/>
            <person name="Wang M."/>
            <person name="Wang L."/>
            <person name="Yao B."/>
        </authorList>
    </citation>
    <scope>NUCLEOTIDE SEQUENCE [LARGE SCALE GENOMIC DNA]</scope>
    <source>
        <strain evidence="1">Wuqing</strain>
    </source>
</reference>
<dbReference type="Proteomes" id="UP000031668">
    <property type="component" value="Unassembled WGS sequence"/>
</dbReference>
<organism evidence="1 2">
    <name type="scientific">Thelohanellus kitauei</name>
    <name type="common">Myxosporean</name>
    <dbReference type="NCBI Taxonomy" id="669202"/>
    <lineage>
        <taxon>Eukaryota</taxon>
        <taxon>Metazoa</taxon>
        <taxon>Cnidaria</taxon>
        <taxon>Myxozoa</taxon>
        <taxon>Myxosporea</taxon>
        <taxon>Bivalvulida</taxon>
        <taxon>Platysporina</taxon>
        <taxon>Myxobolidae</taxon>
        <taxon>Thelohanellus</taxon>
    </lineage>
</organism>
<comment type="caution">
    <text evidence="1">The sequence shown here is derived from an EMBL/GenBank/DDBJ whole genome shotgun (WGS) entry which is preliminary data.</text>
</comment>
<keyword evidence="2" id="KW-1185">Reference proteome</keyword>
<accession>A0A0C2JAD7</accession>
<dbReference type="AlphaFoldDB" id="A0A0C2JAD7"/>
<evidence type="ECO:0000313" key="1">
    <source>
        <dbReference type="EMBL" id="KII74799.1"/>
    </source>
</evidence>
<protein>
    <submittedName>
        <fullName evidence="1">Uncharacterized protein</fullName>
    </submittedName>
</protein>
<proteinExistence type="predicted"/>
<evidence type="ECO:0000313" key="2">
    <source>
        <dbReference type="Proteomes" id="UP000031668"/>
    </source>
</evidence>
<gene>
    <name evidence="1" type="ORF">RF11_14928</name>
</gene>